<accession>A0A0R1Q387</accession>
<evidence type="ECO:0008006" key="4">
    <source>
        <dbReference type="Google" id="ProtNLM"/>
    </source>
</evidence>
<sequence>MSIHRFSFFGYFLSIYSHIFTAKKSFHFKMNISNSIMKEMMYLNLNTGGNMTFFGINYIENQLQLNDLIKYIVTFVLVLVLFIVSTLYWRHRIQTKYRDLSIIVLLLLLFTLGLQYSDYIQSESRHSQSSQMVTFIENLAKDKHLRSSDVLVNSTQLTDGIVVKIKNSYYRANLSSDQSNYTLTKTHLMNKKILIEDH</sequence>
<dbReference type="Proteomes" id="UP000051155">
    <property type="component" value="Unassembled WGS sequence"/>
</dbReference>
<dbReference type="InterPro" id="IPR021707">
    <property type="entry name" value="DUF3290"/>
</dbReference>
<feature type="transmembrane region" description="Helical" evidence="1">
    <location>
        <begin position="6"/>
        <end position="22"/>
    </location>
</feature>
<keyword evidence="1" id="KW-0472">Membrane</keyword>
<comment type="caution">
    <text evidence="2">The sequence shown here is derived from an EMBL/GenBank/DDBJ whole genome shotgun (WGS) entry which is preliminary data.</text>
</comment>
<organism evidence="2 3">
    <name type="scientific">Liquorilactobacillus uvarum DSM 19971</name>
    <dbReference type="NCBI Taxonomy" id="1423812"/>
    <lineage>
        <taxon>Bacteria</taxon>
        <taxon>Bacillati</taxon>
        <taxon>Bacillota</taxon>
        <taxon>Bacilli</taxon>
        <taxon>Lactobacillales</taxon>
        <taxon>Lactobacillaceae</taxon>
        <taxon>Liquorilactobacillus</taxon>
    </lineage>
</organism>
<dbReference type="AlphaFoldDB" id="A0A0R1Q387"/>
<feature type="transmembrane region" description="Helical" evidence="1">
    <location>
        <begin position="42"/>
        <end position="59"/>
    </location>
</feature>
<keyword evidence="3" id="KW-1185">Reference proteome</keyword>
<keyword evidence="1" id="KW-1133">Transmembrane helix</keyword>
<dbReference type="STRING" id="1423812.FD20_GL001111"/>
<feature type="transmembrane region" description="Helical" evidence="1">
    <location>
        <begin position="100"/>
        <end position="117"/>
    </location>
</feature>
<proteinExistence type="predicted"/>
<feature type="transmembrane region" description="Helical" evidence="1">
    <location>
        <begin position="71"/>
        <end position="88"/>
    </location>
</feature>
<name>A0A0R1Q387_9LACO</name>
<evidence type="ECO:0000313" key="3">
    <source>
        <dbReference type="Proteomes" id="UP000051155"/>
    </source>
</evidence>
<evidence type="ECO:0000256" key="1">
    <source>
        <dbReference type="SAM" id="Phobius"/>
    </source>
</evidence>
<protein>
    <recommendedName>
        <fullName evidence="4">DUF3290 domain-containing protein</fullName>
    </recommendedName>
</protein>
<dbReference type="PATRIC" id="fig|1423812.3.peg.1181"/>
<evidence type="ECO:0000313" key="2">
    <source>
        <dbReference type="EMBL" id="KRL36741.1"/>
    </source>
</evidence>
<keyword evidence="1" id="KW-0812">Transmembrane</keyword>
<dbReference type="EMBL" id="AZEG01000022">
    <property type="protein sequence ID" value="KRL36741.1"/>
    <property type="molecule type" value="Genomic_DNA"/>
</dbReference>
<gene>
    <name evidence="2" type="ORF">FD20_GL001111</name>
</gene>
<reference evidence="2 3" key="1">
    <citation type="journal article" date="2015" name="Genome Announc.">
        <title>Expanding the biotechnology potential of lactobacilli through comparative genomics of 213 strains and associated genera.</title>
        <authorList>
            <person name="Sun Z."/>
            <person name="Harris H.M."/>
            <person name="McCann A."/>
            <person name="Guo C."/>
            <person name="Argimon S."/>
            <person name="Zhang W."/>
            <person name="Yang X."/>
            <person name="Jeffery I.B."/>
            <person name="Cooney J.C."/>
            <person name="Kagawa T.F."/>
            <person name="Liu W."/>
            <person name="Song Y."/>
            <person name="Salvetti E."/>
            <person name="Wrobel A."/>
            <person name="Rasinkangas P."/>
            <person name="Parkhill J."/>
            <person name="Rea M.C."/>
            <person name="O'Sullivan O."/>
            <person name="Ritari J."/>
            <person name="Douillard F.P."/>
            <person name="Paul Ross R."/>
            <person name="Yang R."/>
            <person name="Briner A.E."/>
            <person name="Felis G.E."/>
            <person name="de Vos W.M."/>
            <person name="Barrangou R."/>
            <person name="Klaenhammer T.R."/>
            <person name="Caufield P.W."/>
            <person name="Cui Y."/>
            <person name="Zhang H."/>
            <person name="O'Toole P.W."/>
        </authorList>
    </citation>
    <scope>NUCLEOTIDE SEQUENCE [LARGE SCALE GENOMIC DNA]</scope>
    <source>
        <strain evidence="2 3">DSM 19971</strain>
    </source>
</reference>
<dbReference type="Pfam" id="PF11694">
    <property type="entry name" value="DUF3290"/>
    <property type="match status" value="1"/>
</dbReference>